<dbReference type="Pfam" id="PF25137">
    <property type="entry name" value="ADH_Fe_C"/>
    <property type="match status" value="1"/>
</dbReference>
<dbReference type="Proteomes" id="UP000594592">
    <property type="component" value="Chromosome"/>
</dbReference>
<dbReference type="EMBL" id="CP064820">
    <property type="protein sequence ID" value="QPG07913.1"/>
    <property type="molecule type" value="Genomic_DNA"/>
</dbReference>
<dbReference type="InterPro" id="IPR056798">
    <property type="entry name" value="ADH_Fe_C"/>
</dbReference>
<dbReference type="SUPFAM" id="SSF56796">
    <property type="entry name" value="Dehydroquinate synthase-like"/>
    <property type="match status" value="1"/>
</dbReference>
<dbReference type="Gene3D" id="1.20.1090.10">
    <property type="entry name" value="Dehydroquinate synthase-like - alpha domain"/>
    <property type="match status" value="1"/>
</dbReference>
<protein>
    <submittedName>
        <fullName evidence="3">Iron-containing alcohol dehydrogenase</fullName>
    </submittedName>
</protein>
<evidence type="ECO:0000259" key="2">
    <source>
        <dbReference type="Pfam" id="PF25137"/>
    </source>
</evidence>
<reference evidence="3 4" key="1">
    <citation type="submission" date="2020-11" db="EMBL/GenBank/DDBJ databases">
        <title>Whole Genome sequence of MDR strain of Klebsiella pneumoniae K219 isolated from sputum.</title>
        <authorList>
            <person name="Aditi B.P."/>
            <person name="Mahalakshmi K."/>
            <person name="Naveen Kumar V."/>
        </authorList>
    </citation>
    <scope>NUCLEOTIDE SEQUENCE [LARGE SCALE GENOMIC DNA]</scope>
    <source>
        <strain evidence="3 4">K219</strain>
    </source>
</reference>
<name>A0A7S9E1R7_KLEPN</name>
<dbReference type="GO" id="GO:0004022">
    <property type="term" value="F:alcohol dehydrogenase (NAD+) activity"/>
    <property type="evidence" value="ECO:0007669"/>
    <property type="project" value="TreeGrafter"/>
</dbReference>
<dbReference type="FunFam" id="1.20.1090.10:FF:000001">
    <property type="entry name" value="Aldehyde-alcohol dehydrogenase"/>
    <property type="match status" value="1"/>
</dbReference>
<proteinExistence type="predicted"/>
<dbReference type="PROSITE" id="PS00060">
    <property type="entry name" value="ADH_IRON_2"/>
    <property type="match status" value="1"/>
</dbReference>
<dbReference type="PANTHER" id="PTHR11496">
    <property type="entry name" value="ALCOHOL DEHYDROGENASE"/>
    <property type="match status" value="1"/>
</dbReference>
<dbReference type="InterPro" id="IPR018211">
    <property type="entry name" value="ADH_Fe_CS"/>
</dbReference>
<accession>A0A7S9E1R7</accession>
<gene>
    <name evidence="3" type="ORF">IUJ34_22825</name>
</gene>
<evidence type="ECO:0000313" key="4">
    <source>
        <dbReference type="Proteomes" id="UP000594592"/>
    </source>
</evidence>
<dbReference type="InterPro" id="IPR039697">
    <property type="entry name" value="Alcohol_dehydrogenase_Fe"/>
</dbReference>
<dbReference type="GO" id="GO:0046872">
    <property type="term" value="F:metal ion binding"/>
    <property type="evidence" value="ECO:0007669"/>
    <property type="project" value="InterPro"/>
</dbReference>
<keyword evidence="1" id="KW-0560">Oxidoreductase</keyword>
<feature type="domain" description="Fe-containing alcohol dehydrogenase-like C-terminal" evidence="2">
    <location>
        <begin position="1"/>
        <end position="184"/>
    </location>
</feature>
<evidence type="ECO:0000256" key="1">
    <source>
        <dbReference type="ARBA" id="ARBA00023002"/>
    </source>
</evidence>
<dbReference type="PANTHER" id="PTHR11496:SF83">
    <property type="entry name" value="HYDROXYACID-OXOACID TRANSHYDROGENASE, MITOCHONDRIAL"/>
    <property type="match status" value="1"/>
</dbReference>
<sequence length="227" mass="25380">MQALKLLKEYLPASYHEGSKNPVARERVHSAATIAGIAFANAFLGVCHSMAHKLGSQFHIPHGLANALLICNVIRYNANDNPTKQTAFSQYDRPQARRRYAEIADHRASPHRATAPQRKSRNCWHGWKALKLSWVFRNLSAKLAFRKLTSAHVDKLSEDAFDDQCTGANPRYPLISELKQILLDTYYGREFVEGEAGAKAEVAPVKAEKKRKIRLTNSDSIATSPVT</sequence>
<evidence type="ECO:0000313" key="3">
    <source>
        <dbReference type="EMBL" id="QPG07913.1"/>
    </source>
</evidence>
<organism evidence="3 4">
    <name type="scientific">Klebsiella pneumoniae subsp. pneumoniae</name>
    <dbReference type="NCBI Taxonomy" id="72407"/>
    <lineage>
        <taxon>Bacteria</taxon>
        <taxon>Pseudomonadati</taxon>
        <taxon>Pseudomonadota</taxon>
        <taxon>Gammaproteobacteria</taxon>
        <taxon>Enterobacterales</taxon>
        <taxon>Enterobacteriaceae</taxon>
        <taxon>Klebsiella/Raoultella group</taxon>
        <taxon>Klebsiella</taxon>
        <taxon>Klebsiella pneumoniae complex</taxon>
    </lineage>
</organism>
<dbReference type="AlphaFoldDB" id="A0A7S9E1R7"/>